<dbReference type="EMBL" id="FP929065">
    <property type="protein sequence ID" value="CBX90695.1"/>
    <property type="molecule type" value="Genomic_DNA"/>
</dbReference>
<dbReference type="eggNOG" id="ENOG502T69V">
    <property type="taxonomic scope" value="Eukaryota"/>
</dbReference>
<name>E4ZHC5_LEPMJ</name>
<feature type="compositionally biased region" description="Low complexity" evidence="1">
    <location>
        <begin position="140"/>
        <end position="153"/>
    </location>
</feature>
<evidence type="ECO:0000256" key="1">
    <source>
        <dbReference type="SAM" id="MobiDB-lite"/>
    </source>
</evidence>
<protein>
    <submittedName>
        <fullName evidence="3">Predicted protein</fullName>
    </submittedName>
</protein>
<dbReference type="AlphaFoldDB" id="E4ZHC5"/>
<keyword evidence="2" id="KW-0472">Membrane</keyword>
<gene>
    <name evidence="3" type="ORF">LEMA_P057290.1</name>
</gene>
<evidence type="ECO:0000313" key="3">
    <source>
        <dbReference type="EMBL" id="CBX90695.1"/>
    </source>
</evidence>
<evidence type="ECO:0000256" key="2">
    <source>
        <dbReference type="SAM" id="Phobius"/>
    </source>
</evidence>
<feature type="transmembrane region" description="Helical" evidence="2">
    <location>
        <begin position="12"/>
        <end position="31"/>
    </location>
</feature>
<feature type="compositionally biased region" description="Basic and acidic residues" evidence="1">
    <location>
        <begin position="113"/>
        <end position="133"/>
    </location>
</feature>
<organism evidence="4">
    <name type="scientific">Leptosphaeria maculans (strain JN3 / isolate v23.1.3 / race Av1-4-5-6-7-8)</name>
    <name type="common">Blackleg fungus</name>
    <name type="synonym">Phoma lingam</name>
    <dbReference type="NCBI Taxonomy" id="985895"/>
    <lineage>
        <taxon>Eukaryota</taxon>
        <taxon>Fungi</taxon>
        <taxon>Dikarya</taxon>
        <taxon>Ascomycota</taxon>
        <taxon>Pezizomycotina</taxon>
        <taxon>Dothideomycetes</taxon>
        <taxon>Pleosporomycetidae</taxon>
        <taxon>Pleosporales</taxon>
        <taxon>Pleosporineae</taxon>
        <taxon>Leptosphaeriaceae</taxon>
        <taxon>Plenodomus</taxon>
        <taxon>Plenodomus lingam/Leptosphaeria maculans species complex</taxon>
    </lineage>
</organism>
<proteinExistence type="predicted"/>
<sequence length="475" mass="52325">MLPRARQWLLRRFIYITVITFGIVPCCIPGPPPARTRNSPRSPLWAVQEADALEDPLGPRPSLRRAQSTQVIAGTRSKTLREIVDEGVPPYIWDKNSPYYVAPKNTFLSECQKADKKRREAKEKRRREKERSRVCRQVDGSRSVSPSPGVSRSNSIAFNKNSPVQRLSTMIESLRDLKHEKSGSYEHLALERTASQILHHMEDKDSEDSLESTRTRVLSNARAIYGANRCLDVISFAPTSSRRIGAAIIEHNPTSRSYIHCSSAKEKSRLAALEHLLVITEDLLQRLIDAEGITSSGWLPATAQSQHAVTYSIASAAGSAMNESVAGSVPASRRSSVAPQDHVNSHDCSPGYSGHPLQKTLLIRGNSDTTFHGLSPQQPPLQGLPRTASDFIKQPVPVPVGAHSGQNRGRVQWNLGSFNTNIATLPCRTLIVDERQTRLVPLRQLVAGEAQGPTSKYLRSNADVMPSSFTTLGDA</sequence>
<feature type="region of interest" description="Disordered" evidence="1">
    <location>
        <begin position="113"/>
        <end position="158"/>
    </location>
</feature>
<keyword evidence="2" id="KW-1133">Transmembrane helix</keyword>
<dbReference type="Proteomes" id="UP000002668">
    <property type="component" value="Genome"/>
</dbReference>
<evidence type="ECO:0000313" key="4">
    <source>
        <dbReference type="Proteomes" id="UP000002668"/>
    </source>
</evidence>
<feature type="region of interest" description="Disordered" evidence="1">
    <location>
        <begin position="325"/>
        <end position="351"/>
    </location>
</feature>
<accession>E4ZHC5</accession>
<dbReference type="HOGENOM" id="CLU_574997_0_0_1"/>
<reference evidence="4" key="1">
    <citation type="journal article" date="2011" name="Nat. Commun.">
        <title>Effector diversification within compartments of the Leptosphaeria maculans genome affected by Repeat-Induced Point mutations.</title>
        <authorList>
            <person name="Rouxel T."/>
            <person name="Grandaubert J."/>
            <person name="Hane J.K."/>
            <person name="Hoede C."/>
            <person name="van de Wouw A.P."/>
            <person name="Couloux A."/>
            <person name="Dominguez V."/>
            <person name="Anthouard V."/>
            <person name="Bally P."/>
            <person name="Bourras S."/>
            <person name="Cozijnsen A.J."/>
            <person name="Ciuffetti L.M."/>
            <person name="Degrave A."/>
            <person name="Dilmaghani A."/>
            <person name="Duret L."/>
            <person name="Fudal I."/>
            <person name="Goodwin S.B."/>
            <person name="Gout L."/>
            <person name="Glaser N."/>
            <person name="Linglin J."/>
            <person name="Kema G.H.J."/>
            <person name="Lapalu N."/>
            <person name="Lawrence C.B."/>
            <person name="May K."/>
            <person name="Meyer M."/>
            <person name="Ollivier B."/>
            <person name="Poulain J."/>
            <person name="Schoch C.L."/>
            <person name="Simon A."/>
            <person name="Spatafora J.W."/>
            <person name="Stachowiak A."/>
            <person name="Turgeon B.G."/>
            <person name="Tyler B.M."/>
            <person name="Vincent D."/>
            <person name="Weissenbach J."/>
            <person name="Amselem J."/>
            <person name="Quesneville H."/>
            <person name="Oliver R.P."/>
            <person name="Wincker P."/>
            <person name="Balesdent M.-H."/>
            <person name="Howlett B.J."/>
        </authorList>
    </citation>
    <scope>NUCLEOTIDE SEQUENCE [LARGE SCALE GENOMIC DNA]</scope>
    <source>
        <strain evidence="4">JN3 / isolate v23.1.3 / race Av1-4-5-6-7-8</strain>
    </source>
</reference>
<dbReference type="InParanoid" id="E4ZHC5"/>
<dbReference type="OrthoDB" id="3685058at2759"/>
<keyword evidence="4" id="KW-1185">Reference proteome</keyword>
<dbReference type="VEuPathDB" id="FungiDB:LEMA_P057290.1"/>
<keyword evidence="2" id="KW-0812">Transmembrane</keyword>